<dbReference type="AlphaFoldDB" id="A0A4R2GQX7"/>
<dbReference type="EMBL" id="SLWL01000013">
    <property type="protein sequence ID" value="TCO11238.1"/>
    <property type="molecule type" value="Genomic_DNA"/>
</dbReference>
<evidence type="ECO:0008006" key="3">
    <source>
        <dbReference type="Google" id="ProtNLM"/>
    </source>
</evidence>
<dbReference type="InterPro" id="IPR008964">
    <property type="entry name" value="Invasin/intimin_cell_adhesion"/>
</dbReference>
<keyword evidence="2" id="KW-1185">Reference proteome</keyword>
<sequence>MTGLKDDTNPDDVTCKIILNPMRAFVGTDMRASGTISLNGHAQPNATGTFTLTAGAVFAKTRTNTCNVEADSTGVVPPERFTSSTACDGMLTFSSINPPGGTDMKPYSFIQQDGKDVMTLTVEPEEAPAGGLIPIAATATITDNGLTFTDASVVFELEGLDAAYFADGDPGARTKVVKVNGDGQAIAYIVDKKVESGRVTATGTPPHQAATSSKDIAFTAPPDLVLDLSPRTVTFEAADTGQTITVKVTDGQGNGVKASVDLTIHSKLAYFVGYNSNSATVKTNTDGLATITINSFTWCSGSVSGDATVGSSSATDHIAFESRVPAGLKIGIDSTQYATPSDPAHFDGLDVTWVNASGGPATLNGSVKIAARYELNAKPWAGYGDIVFSIDGNQCKAKMSSSYSGEEAYKELTLSVKYNDPQSNFIPQNYAPATVYMQDGHIEDVTLTMTPGPGGGDGDSEATINFGSAWASGNVQALNFIGSSINVGSIYRNGLHQAAVEIVIALTDIFGKDLTADNQPALNDVKAAIKLVDYPTGLAYSMGGGSKTGPFSFVVVDTKPNIFEKEILGQAGADLALPVDPPTRRDDPESTVVDGKATLYYYLTFADDGAITSSGTEVGLIMDAGYPYNGAAKYKYTSSTARPEFPLVINSIPKKLYTNPAIDLVQTVTSQQDASTRNDGPYNYNGDDTPQNYQRRWDMTVSLPSGSTLFGAFMPTDLDIDPDVEMPRSTEDCVYYDVKWGGYQIKAYFFQDNNYYVSNDDYKNNKLGRPAKVETPATQSMTLDGVTWGLTAPSFGAG</sequence>
<dbReference type="Proteomes" id="UP000294881">
    <property type="component" value="Unassembled WGS sequence"/>
</dbReference>
<organism evidence="1 2">
    <name type="scientific">Camelimonas lactis</name>
    <dbReference type="NCBI Taxonomy" id="659006"/>
    <lineage>
        <taxon>Bacteria</taxon>
        <taxon>Pseudomonadati</taxon>
        <taxon>Pseudomonadota</taxon>
        <taxon>Alphaproteobacteria</taxon>
        <taxon>Hyphomicrobiales</taxon>
        <taxon>Chelatococcaceae</taxon>
        <taxon>Camelimonas</taxon>
    </lineage>
</organism>
<dbReference type="RefSeq" id="WP_132009347.1">
    <property type="nucleotide sequence ID" value="NZ_JBHUNN010000002.1"/>
</dbReference>
<evidence type="ECO:0000313" key="2">
    <source>
        <dbReference type="Proteomes" id="UP000294881"/>
    </source>
</evidence>
<dbReference type="InterPro" id="IPR013783">
    <property type="entry name" value="Ig-like_fold"/>
</dbReference>
<dbReference type="SUPFAM" id="SSF49373">
    <property type="entry name" value="Invasin/intimin cell-adhesion fragments"/>
    <property type="match status" value="1"/>
</dbReference>
<dbReference type="Gene3D" id="2.60.40.10">
    <property type="entry name" value="Immunoglobulins"/>
    <property type="match status" value="1"/>
</dbReference>
<name>A0A4R2GQX7_9HYPH</name>
<reference evidence="1 2" key="1">
    <citation type="submission" date="2019-03" db="EMBL/GenBank/DDBJ databases">
        <title>Genomic Encyclopedia of Type Strains, Phase IV (KMG-IV): sequencing the most valuable type-strain genomes for metagenomic binning, comparative biology and taxonomic classification.</title>
        <authorList>
            <person name="Goeker M."/>
        </authorList>
    </citation>
    <scope>NUCLEOTIDE SEQUENCE [LARGE SCALE GENOMIC DNA]</scope>
    <source>
        <strain evidence="1 2">DSM 22958</strain>
    </source>
</reference>
<proteinExistence type="predicted"/>
<evidence type="ECO:0000313" key="1">
    <source>
        <dbReference type="EMBL" id="TCO11238.1"/>
    </source>
</evidence>
<gene>
    <name evidence="1" type="ORF">EV666_11374</name>
</gene>
<protein>
    <recommendedName>
        <fullName evidence="3">Big-1 domain-containing protein</fullName>
    </recommendedName>
</protein>
<comment type="caution">
    <text evidence="1">The sequence shown here is derived from an EMBL/GenBank/DDBJ whole genome shotgun (WGS) entry which is preliminary data.</text>
</comment>
<accession>A0A4R2GQX7</accession>